<feature type="compositionally biased region" description="Basic and acidic residues" evidence="1">
    <location>
        <begin position="578"/>
        <end position="606"/>
    </location>
</feature>
<dbReference type="EnsemblMetazoa" id="PHUM214080-RA">
    <property type="protein sequence ID" value="PHUM214080-PA"/>
    <property type="gene ID" value="PHUM214080"/>
</dbReference>
<dbReference type="EMBL" id="AAZO01002460">
    <property type="status" value="NOT_ANNOTATED_CDS"/>
    <property type="molecule type" value="Genomic_DNA"/>
</dbReference>
<feature type="compositionally biased region" description="Polar residues" evidence="1">
    <location>
        <begin position="676"/>
        <end position="685"/>
    </location>
</feature>
<dbReference type="STRING" id="121224.E0VHP4"/>
<reference evidence="2" key="2">
    <citation type="submission" date="2007-04" db="EMBL/GenBank/DDBJ databases">
        <title>The genome of the human body louse.</title>
        <authorList>
            <consortium name="The Human Body Louse Genome Consortium"/>
            <person name="Kirkness E."/>
            <person name="Walenz B."/>
            <person name="Hass B."/>
            <person name="Bruggner R."/>
            <person name="Strausberg R."/>
        </authorList>
    </citation>
    <scope>NUCLEOTIDE SEQUENCE</scope>
    <source>
        <strain evidence="2">USDA</strain>
    </source>
</reference>
<dbReference type="Proteomes" id="UP000009046">
    <property type="component" value="Unassembled WGS sequence"/>
</dbReference>
<feature type="compositionally biased region" description="Basic residues" evidence="1">
    <location>
        <begin position="645"/>
        <end position="654"/>
    </location>
</feature>
<reference evidence="3" key="3">
    <citation type="submission" date="2021-02" db="UniProtKB">
        <authorList>
            <consortium name="EnsemblMetazoa"/>
        </authorList>
    </citation>
    <scope>IDENTIFICATION</scope>
    <source>
        <strain evidence="3">USDA</strain>
    </source>
</reference>
<dbReference type="EMBL" id="DS235171">
    <property type="protein sequence ID" value="EEB12930.1"/>
    <property type="molecule type" value="Genomic_DNA"/>
</dbReference>
<sequence length="1354" mass="153764">MPYVILPSETARLVYGYLVKENLHDIALQFLESSPYLTDCYQVVKNGFQFNTKLMGKELQDLLQEFSVIHINHKVSLICKTSLLYKRIKLKCESLSEILELILFWKYKNVKGNDKSVCDEKNAANFLANVNGKLKSSCESINNKIVNENINGNTLGSEDSCFIDKTNINSLPNSNSNNSILESFQSKVLNESSSKNKDVASEEVENEIHEIQKNLNQNSSPECLPMQVLVEGSEIPDEFNKNSNEKNCAHENEIATNGRNENCTESISNSNGHHMSELCLHSDVLAMDMSSENKELMPNQSTGTPLKDGINFENNTKLDHAEKENQNLALDPFAVSNNSNQQNENVSLKNSSVVFVSSDVGNVAIDQDRNQIIVIPLDYYKSQNAIQNQVGMVNTQKNDFFNSKEITQDKKNEMVFEGITDDVNTCNSVNQLFSEKIIKPLSIDENIMTESDFFGNKELMYNLEKEFTASTTTATETQPVEIQNDNISISTIQTPLILLSQTVVPTKSRFRSILPKKSKVSLPPVVSVQPLLEKKQSLVPLVQNSKENLIQSSGNLDMPSIKTPTLSKEDCEISNSEENDKTLIPKESLDKDKEINEEKENAKKLEAEKTETPMIVTRRNSKRLSLSTPRRKSHIRALEFETPPRKKREKKSRTSPKAQVEPRVLNRRSVRNTLFNSPIFENSLKSPEKSKEVKKNDSQENIKTPGTSLCSLNELSIPIATRSPNSKPSDVWENLTGVGCVIGQSKNSNTNPPKKMWDADLRGFITNNNNTDAYPAAKKKIRKPNKIQKSNRKNLRKKAITAKKPTTLSPSKISLTAKRNTYSINGNEDGSLLPSVLDDLKIVTPFKDNEGIRPIEETPLTKLLRENISTIDVDLSMINTPSFPPTPSIVITPDLEDISLISATNYYSPSKDFSKDQVVKITDYIRVDAEKDKTDTKEMHKKVIDDLVTKAKEIIGIGKENQEDNSLKRRPSGKILSMVKIQMLTQCDKKLCENIPIKEDANFTNSYTNLTNCLRSTTSEEVTKSDLKEELEEKRKRALQKIKVVKENLSQMTKNKVTRRCRKERGSKSDLSCDTSEEKQASFGSDESVRKEIEVFHSTPYDKSKSGNSDIKNESNSKSCDDNLYEIIKEFPKFENDPAKFSGLTEKSKKKLHYVENFLKLDEISKYVRDFNESDPKELFLKPSFRSFFQIFYKWLKHPHKHELNSSTEAKNLFEKYLGDFNKVRAGLNQRNKKIKKSSKMDKEEEGDERVLNSHEEPGTNYETRSHFLSEDDEKMEKIREADKKKDEDTEDGFMSILPLKKRKSTVQQQQQQVAVVTEKKNGKNTENVSQTQNFLQDIDVDRFLSQIHGQGCR</sequence>
<protein>
    <submittedName>
        <fullName evidence="2 3">Sporulation-specific protein, putative</fullName>
    </submittedName>
</protein>
<dbReference type="OrthoDB" id="8197949at2759"/>
<dbReference type="KEGG" id="phu:Phum_PHUM214080"/>
<feature type="region of interest" description="Disordered" evidence="1">
    <location>
        <begin position="676"/>
        <end position="707"/>
    </location>
</feature>
<dbReference type="VEuPathDB" id="VectorBase:PHUM214080"/>
<dbReference type="GeneID" id="8237473"/>
<evidence type="ECO:0000313" key="3">
    <source>
        <dbReference type="EnsemblMetazoa" id="PHUM214080-PA"/>
    </source>
</evidence>
<feature type="compositionally biased region" description="Basic and acidic residues" evidence="1">
    <location>
        <begin position="1239"/>
        <end position="1263"/>
    </location>
</feature>
<evidence type="ECO:0000313" key="2">
    <source>
        <dbReference type="EMBL" id="EEB12930.1"/>
    </source>
</evidence>
<name>E0VHP4_PEDHC</name>
<feature type="region of interest" description="Disordered" evidence="1">
    <location>
        <begin position="618"/>
        <end position="662"/>
    </location>
</feature>
<feature type="compositionally biased region" description="Basic and acidic residues" evidence="1">
    <location>
        <begin position="686"/>
        <end position="700"/>
    </location>
</feature>
<keyword evidence="4" id="KW-1185">Reference proteome</keyword>
<proteinExistence type="predicted"/>
<reference evidence="2" key="1">
    <citation type="submission" date="2007-04" db="EMBL/GenBank/DDBJ databases">
        <title>Annotation of Pediculus humanus corporis strain USDA.</title>
        <authorList>
            <person name="Kirkness E."/>
            <person name="Hannick L."/>
            <person name="Hass B."/>
            <person name="Bruggner R."/>
            <person name="Lawson D."/>
            <person name="Bidwell S."/>
            <person name="Joardar V."/>
            <person name="Caler E."/>
            <person name="Walenz B."/>
            <person name="Inman J."/>
            <person name="Schobel S."/>
            <person name="Galinsky K."/>
            <person name="Amedeo P."/>
            <person name="Strausberg R."/>
        </authorList>
    </citation>
    <scope>NUCLEOTIDE SEQUENCE</scope>
    <source>
        <strain evidence="2">USDA</strain>
    </source>
</reference>
<organism>
    <name type="scientific">Pediculus humanus subsp. corporis</name>
    <name type="common">Body louse</name>
    <dbReference type="NCBI Taxonomy" id="121224"/>
    <lineage>
        <taxon>Eukaryota</taxon>
        <taxon>Metazoa</taxon>
        <taxon>Ecdysozoa</taxon>
        <taxon>Arthropoda</taxon>
        <taxon>Hexapoda</taxon>
        <taxon>Insecta</taxon>
        <taxon>Pterygota</taxon>
        <taxon>Neoptera</taxon>
        <taxon>Paraneoptera</taxon>
        <taxon>Psocodea</taxon>
        <taxon>Troctomorpha</taxon>
        <taxon>Phthiraptera</taxon>
        <taxon>Anoplura</taxon>
        <taxon>Pediculidae</taxon>
        <taxon>Pediculus</taxon>
    </lineage>
</organism>
<evidence type="ECO:0000256" key="1">
    <source>
        <dbReference type="SAM" id="MobiDB-lite"/>
    </source>
</evidence>
<dbReference type="CTD" id="8237473"/>
<dbReference type="eggNOG" id="ENOG502SCZ8">
    <property type="taxonomic scope" value="Eukaryota"/>
</dbReference>
<feature type="region of interest" description="Disordered" evidence="1">
    <location>
        <begin position="552"/>
        <end position="606"/>
    </location>
</feature>
<dbReference type="HOGENOM" id="CLU_257480_0_0_1"/>
<evidence type="ECO:0000313" key="4">
    <source>
        <dbReference type="Proteomes" id="UP000009046"/>
    </source>
</evidence>
<feature type="compositionally biased region" description="Basic residues" evidence="1">
    <location>
        <begin position="1056"/>
        <end position="1065"/>
    </location>
</feature>
<accession>E0VHP4</accession>
<gene>
    <name evidence="3" type="primary">8237473</name>
    <name evidence="2" type="ORF">Phum_PHUM214080</name>
</gene>
<dbReference type="RefSeq" id="XP_002425668.1">
    <property type="nucleotide sequence ID" value="XM_002425623.1"/>
</dbReference>
<feature type="region of interest" description="Disordered" evidence="1">
    <location>
        <begin position="1232"/>
        <end position="1263"/>
    </location>
</feature>
<feature type="region of interest" description="Disordered" evidence="1">
    <location>
        <begin position="1053"/>
        <end position="1086"/>
    </location>
</feature>
<dbReference type="InParanoid" id="E0VHP4"/>